<evidence type="ECO:0000256" key="6">
    <source>
        <dbReference type="ARBA" id="ARBA00022840"/>
    </source>
</evidence>
<dbReference type="SFLD" id="SFLDS00003">
    <property type="entry name" value="Haloacid_Dehalogenase"/>
    <property type="match status" value="1"/>
</dbReference>
<reference evidence="13 14" key="1">
    <citation type="journal article" date="2016" name="Nat. Commun.">
        <title>Thousands of microbial genomes shed light on interconnected biogeochemical processes in an aquifer system.</title>
        <authorList>
            <person name="Anantharaman K."/>
            <person name="Brown C.T."/>
            <person name="Hug L.A."/>
            <person name="Sharon I."/>
            <person name="Castelle C.J."/>
            <person name="Probst A.J."/>
            <person name="Thomas B.C."/>
            <person name="Singh A."/>
            <person name="Wilkins M.J."/>
            <person name="Karaoz U."/>
            <person name="Brodie E.L."/>
            <person name="Williams K.H."/>
            <person name="Hubbard S.S."/>
            <person name="Banfield J.F."/>
        </authorList>
    </citation>
    <scope>NUCLEOTIDE SEQUENCE [LARGE SCALE GENOMIC DNA]</scope>
</reference>
<dbReference type="InterPro" id="IPR023298">
    <property type="entry name" value="ATPase_P-typ_TM_dom_sf"/>
</dbReference>
<dbReference type="Proteomes" id="UP000179233">
    <property type="component" value="Unassembled WGS sequence"/>
</dbReference>
<dbReference type="Gene3D" id="3.40.1110.10">
    <property type="entry name" value="Calcium-transporting ATPase, cytoplasmic domain N"/>
    <property type="match status" value="1"/>
</dbReference>
<evidence type="ECO:0000259" key="12">
    <source>
        <dbReference type="Pfam" id="PF00122"/>
    </source>
</evidence>
<dbReference type="PANTHER" id="PTHR43520:SF8">
    <property type="entry name" value="P-TYPE CU(+) TRANSPORTER"/>
    <property type="match status" value="1"/>
</dbReference>
<dbReference type="PRINTS" id="PR00120">
    <property type="entry name" value="HATPASE"/>
</dbReference>
<feature type="transmembrane region" description="Helical" evidence="10">
    <location>
        <begin position="671"/>
        <end position="690"/>
    </location>
</feature>
<keyword evidence="8 10" id="KW-1133">Transmembrane helix</keyword>
<dbReference type="PROSITE" id="PS00154">
    <property type="entry name" value="ATPASE_E1_E2"/>
    <property type="match status" value="1"/>
</dbReference>
<dbReference type="InterPro" id="IPR036412">
    <property type="entry name" value="HAD-like_sf"/>
</dbReference>
<dbReference type="InterPro" id="IPR059000">
    <property type="entry name" value="ATPase_P-type_domA"/>
</dbReference>
<feature type="domain" description="P-type ATPase A" evidence="12">
    <location>
        <begin position="174"/>
        <end position="273"/>
    </location>
</feature>
<evidence type="ECO:0000256" key="8">
    <source>
        <dbReference type="ARBA" id="ARBA00022989"/>
    </source>
</evidence>
<dbReference type="EMBL" id="MHCJ01000003">
    <property type="protein sequence ID" value="OGY18759.1"/>
    <property type="molecule type" value="Genomic_DNA"/>
</dbReference>
<dbReference type="InterPro" id="IPR001757">
    <property type="entry name" value="P_typ_ATPase"/>
</dbReference>
<dbReference type="SUPFAM" id="SSF81665">
    <property type="entry name" value="Calcium ATPase, transmembrane domain M"/>
    <property type="match status" value="1"/>
</dbReference>
<dbReference type="InterPro" id="IPR023214">
    <property type="entry name" value="HAD_sf"/>
</dbReference>
<protein>
    <recommendedName>
        <fullName evidence="12">P-type ATPase A domain-containing protein</fullName>
    </recommendedName>
</protein>
<feature type="transmembrane region" description="Helical" evidence="10">
    <location>
        <begin position="139"/>
        <end position="156"/>
    </location>
</feature>
<comment type="similarity">
    <text evidence="2 10">Belongs to the cation transport ATPase (P-type) (TC 3.A.3) family. Type IB subfamily.</text>
</comment>
<evidence type="ECO:0000256" key="7">
    <source>
        <dbReference type="ARBA" id="ARBA00022967"/>
    </source>
</evidence>
<evidence type="ECO:0000256" key="11">
    <source>
        <dbReference type="SAM" id="MobiDB-lite"/>
    </source>
</evidence>
<dbReference type="InterPro" id="IPR044492">
    <property type="entry name" value="P_typ_ATPase_HD_dom"/>
</dbReference>
<dbReference type="FunFam" id="2.70.150.10:FF:000002">
    <property type="entry name" value="Copper-transporting ATPase 1, putative"/>
    <property type="match status" value="1"/>
</dbReference>
<feature type="transmembrane region" description="Helical" evidence="10">
    <location>
        <begin position="642"/>
        <end position="665"/>
    </location>
</feature>
<feature type="compositionally biased region" description="Basic and acidic residues" evidence="11">
    <location>
        <begin position="15"/>
        <end position="34"/>
    </location>
</feature>
<dbReference type="InterPro" id="IPR023299">
    <property type="entry name" value="ATPase_P-typ_cyto_dom_N"/>
</dbReference>
<dbReference type="SUPFAM" id="SSF56784">
    <property type="entry name" value="HAD-like"/>
    <property type="match status" value="1"/>
</dbReference>
<feature type="transmembrane region" description="Helical" evidence="10">
    <location>
        <begin position="109"/>
        <end position="127"/>
    </location>
</feature>
<dbReference type="GO" id="GO:0016887">
    <property type="term" value="F:ATP hydrolysis activity"/>
    <property type="evidence" value="ECO:0007669"/>
    <property type="project" value="InterPro"/>
</dbReference>
<name>A0A1G1VTN4_9BACT</name>
<feature type="transmembrane region" description="Helical" evidence="10">
    <location>
        <begin position="290"/>
        <end position="311"/>
    </location>
</feature>
<dbReference type="PRINTS" id="PR00119">
    <property type="entry name" value="CATATPASE"/>
</dbReference>
<dbReference type="PANTHER" id="PTHR43520">
    <property type="entry name" value="ATP7, ISOFORM B"/>
    <property type="match status" value="1"/>
</dbReference>
<dbReference type="NCBIfam" id="TIGR01511">
    <property type="entry name" value="ATPase-IB1_Cu"/>
    <property type="match status" value="1"/>
</dbReference>
<organism evidence="13 14">
    <name type="scientific">Candidatus Chisholmbacteria bacterium RIFCSPHIGHO2_01_FULL_52_32</name>
    <dbReference type="NCBI Taxonomy" id="1797591"/>
    <lineage>
        <taxon>Bacteria</taxon>
        <taxon>Candidatus Chisholmiibacteriota</taxon>
    </lineage>
</organism>
<dbReference type="GO" id="GO:0055070">
    <property type="term" value="P:copper ion homeostasis"/>
    <property type="evidence" value="ECO:0007669"/>
    <property type="project" value="TreeGrafter"/>
</dbReference>
<evidence type="ECO:0000256" key="3">
    <source>
        <dbReference type="ARBA" id="ARBA00022692"/>
    </source>
</evidence>
<evidence type="ECO:0000256" key="5">
    <source>
        <dbReference type="ARBA" id="ARBA00022741"/>
    </source>
</evidence>
<dbReference type="InterPro" id="IPR008250">
    <property type="entry name" value="ATPase_P-typ_transduc_dom_A_sf"/>
</dbReference>
<evidence type="ECO:0000313" key="14">
    <source>
        <dbReference type="Proteomes" id="UP000179233"/>
    </source>
</evidence>
<feature type="transmembrane region" description="Helical" evidence="10">
    <location>
        <begin position="75"/>
        <end position="97"/>
    </location>
</feature>
<keyword evidence="6 10" id="KW-0067">ATP-binding</keyword>
<evidence type="ECO:0000256" key="2">
    <source>
        <dbReference type="ARBA" id="ARBA00006024"/>
    </source>
</evidence>
<keyword evidence="7" id="KW-1278">Translocase</keyword>
<comment type="subcellular location">
    <subcellularLocation>
        <location evidence="10">Cell membrane</location>
    </subcellularLocation>
    <subcellularLocation>
        <location evidence="1">Endomembrane system</location>
        <topology evidence="1">Multi-pass membrane protein</topology>
    </subcellularLocation>
</comment>
<dbReference type="InterPro" id="IPR018303">
    <property type="entry name" value="ATPase_P-typ_P_site"/>
</dbReference>
<sequence length="697" mass="75030">MDLVKEESEGEGEEELKKPHDHEHHDHAAHDHHAMMSGPGAARDFLRRFAIVTVLLIPLLATSEPALRLLRIPDFSFRASLQFGIATAIFLFALVFFEHAKHEIKARKIGMMTLVSVAVGAGYLFSAASNFFPALKAEFYLEISTLIWVLLFGHYLEARSSAAAGDALQEVAKLLPKEAHLLTDKGTKDVELAMLKENDTVLVKPGEKVPADGKIIKGQANFNEAHLSGESKPVEKKADDRVVAGAICLDGSVEVKLERVGENSTIGQIQKLIAKAQQTKPSAQRLADRISGILTLAALAVAAATVLVWSLVMGQSLVFAVTLAITVLVIACPHALGLAIPTVSTIATQLAVKNGVFLKDLAKLEVVKDIDYVVFDKTGTLTEGKFGVTEIVVLGEKETQNGALTKKQKDLLTVAASLEAHSTHVIGLSILSFAKQQNRTPKAVEKFKNLAGKGIEGRVDRKTFAVGNRLLMEERGALTKEARVIYDKLSQEGKTVVFLSEGKTVSGLIALSDRIKPESQTAVEALHRIGVKVAMLTGDSQEVAKDIAGQLSIDTYFAQVLPDKKYEHIKTLQDRGNKVMMVGDGVNDAPALKQADVGVAIGAGTDVAVEAGDIVLTRNNPQDILSIIVLSRKVFRKMVENLVWALGYNVFAIPAAAGLFIPLGFRLNPKIGAIAMSLSSVIVVANAMTLRKAKLQA</sequence>
<evidence type="ECO:0000256" key="4">
    <source>
        <dbReference type="ARBA" id="ARBA00022723"/>
    </source>
</evidence>
<dbReference type="GO" id="GO:0005524">
    <property type="term" value="F:ATP binding"/>
    <property type="evidence" value="ECO:0007669"/>
    <property type="project" value="UniProtKB-UniRule"/>
</dbReference>
<dbReference type="SFLD" id="SFLDG00002">
    <property type="entry name" value="C1.7:_P-type_atpase_like"/>
    <property type="match status" value="1"/>
</dbReference>
<dbReference type="SFLD" id="SFLDF00027">
    <property type="entry name" value="p-type_atpase"/>
    <property type="match status" value="1"/>
</dbReference>
<dbReference type="Pfam" id="PF00122">
    <property type="entry name" value="E1-E2_ATPase"/>
    <property type="match status" value="1"/>
</dbReference>
<keyword evidence="4 10" id="KW-0479">Metal-binding</keyword>
<feature type="transmembrane region" description="Helical" evidence="10">
    <location>
        <begin position="317"/>
        <end position="340"/>
    </location>
</feature>
<evidence type="ECO:0000256" key="9">
    <source>
        <dbReference type="ARBA" id="ARBA00023136"/>
    </source>
</evidence>
<dbReference type="NCBIfam" id="TIGR01494">
    <property type="entry name" value="ATPase_P-type"/>
    <property type="match status" value="2"/>
</dbReference>
<dbReference type="GO" id="GO:0012505">
    <property type="term" value="C:endomembrane system"/>
    <property type="evidence" value="ECO:0007669"/>
    <property type="project" value="UniProtKB-SubCell"/>
</dbReference>
<feature type="transmembrane region" description="Helical" evidence="10">
    <location>
        <begin position="45"/>
        <end position="63"/>
    </location>
</feature>
<dbReference type="Gene3D" id="2.70.150.10">
    <property type="entry name" value="Calcium-transporting ATPase, cytoplasmic transduction domain A"/>
    <property type="match status" value="1"/>
</dbReference>
<proteinExistence type="inferred from homology"/>
<dbReference type="AlphaFoldDB" id="A0A1G1VTN4"/>
<dbReference type="GO" id="GO:0005886">
    <property type="term" value="C:plasma membrane"/>
    <property type="evidence" value="ECO:0007669"/>
    <property type="project" value="UniProtKB-SubCell"/>
</dbReference>
<dbReference type="NCBIfam" id="TIGR01525">
    <property type="entry name" value="ATPase-IB_hvy"/>
    <property type="match status" value="1"/>
</dbReference>
<evidence type="ECO:0000313" key="13">
    <source>
        <dbReference type="EMBL" id="OGY18759.1"/>
    </source>
</evidence>
<keyword evidence="3 10" id="KW-0812">Transmembrane</keyword>
<accession>A0A1G1VTN4</accession>
<keyword evidence="9 10" id="KW-0472">Membrane</keyword>
<gene>
    <name evidence="13" type="ORF">A2786_04670</name>
</gene>
<keyword evidence="5 10" id="KW-0547">Nucleotide-binding</keyword>
<dbReference type="SUPFAM" id="SSF81653">
    <property type="entry name" value="Calcium ATPase, transduction domain A"/>
    <property type="match status" value="1"/>
</dbReference>
<evidence type="ECO:0000256" key="10">
    <source>
        <dbReference type="RuleBase" id="RU362081"/>
    </source>
</evidence>
<dbReference type="InterPro" id="IPR027256">
    <property type="entry name" value="P-typ_ATPase_IB"/>
</dbReference>
<dbReference type="NCBIfam" id="TIGR01512">
    <property type="entry name" value="ATPase-IB2_Cd"/>
    <property type="match status" value="1"/>
</dbReference>
<feature type="region of interest" description="Disordered" evidence="11">
    <location>
        <begin position="1"/>
        <end position="34"/>
    </location>
</feature>
<evidence type="ECO:0000256" key="1">
    <source>
        <dbReference type="ARBA" id="ARBA00004127"/>
    </source>
</evidence>
<comment type="caution">
    <text evidence="13">The sequence shown here is derived from an EMBL/GenBank/DDBJ whole genome shotgun (WGS) entry which is preliminary data.</text>
</comment>
<keyword evidence="10" id="KW-1003">Cell membrane</keyword>
<dbReference type="GO" id="GO:0043682">
    <property type="term" value="F:P-type divalent copper transporter activity"/>
    <property type="evidence" value="ECO:0007669"/>
    <property type="project" value="TreeGrafter"/>
</dbReference>
<dbReference type="Gene3D" id="3.40.50.1000">
    <property type="entry name" value="HAD superfamily/HAD-like"/>
    <property type="match status" value="1"/>
</dbReference>
<dbReference type="Pfam" id="PF00702">
    <property type="entry name" value="Hydrolase"/>
    <property type="match status" value="1"/>
</dbReference>
<dbReference type="GO" id="GO:0005507">
    <property type="term" value="F:copper ion binding"/>
    <property type="evidence" value="ECO:0007669"/>
    <property type="project" value="TreeGrafter"/>
</dbReference>